<evidence type="ECO:0000313" key="2">
    <source>
        <dbReference type="Proteomes" id="UP001164250"/>
    </source>
</evidence>
<sequence>MRWLQSLLAPWKKLWFRKHSPQRKSINLTLHPLMPAFLSSDRGIYILYEDVKSCQCEDVHVLWSILVESNTPSMSLQP</sequence>
<reference evidence="2" key="1">
    <citation type="journal article" date="2023" name="G3 (Bethesda)">
        <title>Genome assembly and association tests identify interacting loci associated with vigor, precocity, and sex in interspecific pistachio rootstocks.</title>
        <authorList>
            <person name="Palmer W."/>
            <person name="Jacygrad E."/>
            <person name="Sagayaradj S."/>
            <person name="Cavanaugh K."/>
            <person name="Han R."/>
            <person name="Bertier L."/>
            <person name="Beede B."/>
            <person name="Kafkas S."/>
            <person name="Golino D."/>
            <person name="Preece J."/>
            <person name="Michelmore R."/>
        </authorList>
    </citation>
    <scope>NUCLEOTIDE SEQUENCE [LARGE SCALE GENOMIC DNA]</scope>
</reference>
<proteinExistence type="predicted"/>
<protein>
    <submittedName>
        <fullName evidence="1">Uncharacterized protein</fullName>
    </submittedName>
</protein>
<evidence type="ECO:0000313" key="1">
    <source>
        <dbReference type="EMBL" id="KAJ0080419.1"/>
    </source>
</evidence>
<organism evidence="1 2">
    <name type="scientific">Pistacia atlantica</name>
    <dbReference type="NCBI Taxonomy" id="434234"/>
    <lineage>
        <taxon>Eukaryota</taxon>
        <taxon>Viridiplantae</taxon>
        <taxon>Streptophyta</taxon>
        <taxon>Embryophyta</taxon>
        <taxon>Tracheophyta</taxon>
        <taxon>Spermatophyta</taxon>
        <taxon>Magnoliopsida</taxon>
        <taxon>eudicotyledons</taxon>
        <taxon>Gunneridae</taxon>
        <taxon>Pentapetalae</taxon>
        <taxon>rosids</taxon>
        <taxon>malvids</taxon>
        <taxon>Sapindales</taxon>
        <taxon>Anacardiaceae</taxon>
        <taxon>Pistacia</taxon>
    </lineage>
</organism>
<dbReference type="EMBL" id="CM047909">
    <property type="protein sequence ID" value="KAJ0080419.1"/>
    <property type="molecule type" value="Genomic_DNA"/>
</dbReference>
<dbReference type="Proteomes" id="UP001164250">
    <property type="component" value="Chromosome 13"/>
</dbReference>
<comment type="caution">
    <text evidence="1">The sequence shown here is derived from an EMBL/GenBank/DDBJ whole genome shotgun (WGS) entry which is preliminary data.</text>
</comment>
<accession>A0ACC0ZYU4</accession>
<keyword evidence="2" id="KW-1185">Reference proteome</keyword>
<gene>
    <name evidence="1" type="ORF">Patl1_23349</name>
</gene>
<name>A0ACC0ZYU4_9ROSI</name>